<dbReference type="AlphaFoldDB" id="A0A4V3D1K6"/>
<evidence type="ECO:0000313" key="2">
    <source>
        <dbReference type="Proteomes" id="UP000295620"/>
    </source>
</evidence>
<organism evidence="1 2">
    <name type="scientific">Pedobacter metabolipauper</name>
    <dbReference type="NCBI Taxonomy" id="425513"/>
    <lineage>
        <taxon>Bacteria</taxon>
        <taxon>Pseudomonadati</taxon>
        <taxon>Bacteroidota</taxon>
        <taxon>Sphingobacteriia</taxon>
        <taxon>Sphingobacteriales</taxon>
        <taxon>Sphingobacteriaceae</taxon>
        <taxon>Pedobacter</taxon>
    </lineage>
</organism>
<dbReference type="Proteomes" id="UP000295620">
    <property type="component" value="Unassembled WGS sequence"/>
</dbReference>
<sequence length="235" mass="27528">MKLSKAKLIKETKDELNKLGYQEMKDKFIGADGLFAKLLENDLFLTLGFTISNLYEARFTASFYLSKTTIWAALWGDIPRDCYKRIGHFLTRDERKMLLKNEDGNTSDVWWNYNDDSIESFITAIKITEQRFLSQPGILDKIESSSIVYKLQSLSKEVIRKYLNIQSENLVYDFTSRKKVDIDVEWFELAEEVLIERNEIVNPYTINRLAADAWRQNYLRNLQSTNTIHLENGPK</sequence>
<name>A0A4V3D1K6_9SPHI</name>
<dbReference type="RefSeq" id="WP_133574626.1">
    <property type="nucleotide sequence ID" value="NZ_SNYC01000003.1"/>
</dbReference>
<protein>
    <submittedName>
        <fullName evidence="1">Uncharacterized protein</fullName>
    </submittedName>
</protein>
<proteinExistence type="predicted"/>
<gene>
    <name evidence="1" type="ORF">ATK78_0686</name>
</gene>
<dbReference type="EMBL" id="SNYC01000003">
    <property type="protein sequence ID" value="TDQ11563.1"/>
    <property type="molecule type" value="Genomic_DNA"/>
</dbReference>
<dbReference type="OrthoDB" id="1074563at2"/>
<accession>A0A4V3D1K6</accession>
<reference evidence="1 2" key="1">
    <citation type="submission" date="2019-03" db="EMBL/GenBank/DDBJ databases">
        <title>Genomic Encyclopedia of Archaeal and Bacterial Type Strains, Phase II (KMG-II): from individual species to whole genera.</title>
        <authorList>
            <person name="Goeker M."/>
        </authorList>
    </citation>
    <scope>NUCLEOTIDE SEQUENCE [LARGE SCALE GENOMIC DNA]</scope>
    <source>
        <strain evidence="1 2">DSM 19035</strain>
    </source>
</reference>
<comment type="caution">
    <text evidence="1">The sequence shown here is derived from an EMBL/GenBank/DDBJ whole genome shotgun (WGS) entry which is preliminary data.</text>
</comment>
<keyword evidence="2" id="KW-1185">Reference proteome</keyword>
<evidence type="ECO:0000313" key="1">
    <source>
        <dbReference type="EMBL" id="TDQ11563.1"/>
    </source>
</evidence>